<dbReference type="EMBL" id="VSRR010117788">
    <property type="protein sequence ID" value="MPC99310.1"/>
    <property type="molecule type" value="Genomic_DNA"/>
</dbReference>
<accession>A0A5B7JR69</accession>
<evidence type="ECO:0000313" key="2">
    <source>
        <dbReference type="Proteomes" id="UP000324222"/>
    </source>
</evidence>
<dbReference type="Proteomes" id="UP000324222">
    <property type="component" value="Unassembled WGS sequence"/>
</dbReference>
<reference evidence="1 2" key="1">
    <citation type="submission" date="2019-05" db="EMBL/GenBank/DDBJ databases">
        <title>Another draft genome of Portunus trituberculatus and its Hox gene families provides insights of decapod evolution.</title>
        <authorList>
            <person name="Jeong J.-H."/>
            <person name="Song I."/>
            <person name="Kim S."/>
            <person name="Choi T."/>
            <person name="Kim D."/>
            <person name="Ryu S."/>
            <person name="Kim W."/>
        </authorList>
    </citation>
    <scope>NUCLEOTIDE SEQUENCE [LARGE SCALE GENOMIC DNA]</scope>
    <source>
        <tissue evidence="1">Muscle</tissue>
    </source>
</reference>
<proteinExistence type="predicted"/>
<gene>
    <name evidence="1" type="ORF">E2C01_094716</name>
</gene>
<comment type="caution">
    <text evidence="1">The sequence shown here is derived from an EMBL/GenBank/DDBJ whole genome shotgun (WGS) entry which is preliminary data.</text>
</comment>
<protein>
    <submittedName>
        <fullName evidence="1">Uncharacterized protein</fullName>
    </submittedName>
</protein>
<dbReference type="AlphaFoldDB" id="A0A5B7JR69"/>
<evidence type="ECO:0000313" key="1">
    <source>
        <dbReference type="EMBL" id="MPC99310.1"/>
    </source>
</evidence>
<keyword evidence="2" id="KW-1185">Reference proteome</keyword>
<sequence>MRVGRRGEGQWVLGLEEEEEESFGVKRGGEVEADVTTSHLKPQGEGRGAEVRWVKGSEGVI</sequence>
<organism evidence="1 2">
    <name type="scientific">Portunus trituberculatus</name>
    <name type="common">Swimming crab</name>
    <name type="synonym">Neptunus trituberculatus</name>
    <dbReference type="NCBI Taxonomy" id="210409"/>
    <lineage>
        <taxon>Eukaryota</taxon>
        <taxon>Metazoa</taxon>
        <taxon>Ecdysozoa</taxon>
        <taxon>Arthropoda</taxon>
        <taxon>Crustacea</taxon>
        <taxon>Multicrustacea</taxon>
        <taxon>Malacostraca</taxon>
        <taxon>Eumalacostraca</taxon>
        <taxon>Eucarida</taxon>
        <taxon>Decapoda</taxon>
        <taxon>Pleocyemata</taxon>
        <taxon>Brachyura</taxon>
        <taxon>Eubrachyura</taxon>
        <taxon>Portunoidea</taxon>
        <taxon>Portunidae</taxon>
        <taxon>Portuninae</taxon>
        <taxon>Portunus</taxon>
    </lineage>
</organism>
<name>A0A5B7JR69_PORTR</name>